<dbReference type="InterPro" id="IPR016181">
    <property type="entry name" value="Acyl_CoA_acyltransferase"/>
</dbReference>
<evidence type="ECO:0000313" key="3">
    <source>
        <dbReference type="Proteomes" id="UP001596105"/>
    </source>
</evidence>
<dbReference type="EC" id="2.3.-.-" evidence="2"/>
<comment type="caution">
    <text evidence="2">The sequence shown here is derived from an EMBL/GenBank/DDBJ whole genome shotgun (WGS) entry which is preliminary data.</text>
</comment>
<accession>A0ABW0M5J2</accession>
<keyword evidence="2" id="KW-0808">Transferase</keyword>
<evidence type="ECO:0000313" key="2">
    <source>
        <dbReference type="EMBL" id="MFC5472111.1"/>
    </source>
</evidence>
<dbReference type="GO" id="GO:0016746">
    <property type="term" value="F:acyltransferase activity"/>
    <property type="evidence" value="ECO:0007669"/>
    <property type="project" value="UniProtKB-KW"/>
</dbReference>
<feature type="domain" description="N-acetyltransferase" evidence="1">
    <location>
        <begin position="12"/>
        <end position="165"/>
    </location>
</feature>
<dbReference type="PROSITE" id="PS51186">
    <property type="entry name" value="GNAT"/>
    <property type="match status" value="1"/>
</dbReference>
<dbReference type="Proteomes" id="UP001596105">
    <property type="component" value="Unassembled WGS sequence"/>
</dbReference>
<proteinExistence type="predicted"/>
<gene>
    <name evidence="2" type="ORF">ACFPPD_25855</name>
</gene>
<dbReference type="RefSeq" id="WP_209751959.1">
    <property type="nucleotide sequence ID" value="NZ_JBHSMH010000115.1"/>
</dbReference>
<dbReference type="InterPro" id="IPR000182">
    <property type="entry name" value="GNAT_dom"/>
</dbReference>
<organism evidence="2 3">
    <name type="scientific">Cohnella suwonensis</name>
    <dbReference type="NCBI Taxonomy" id="696072"/>
    <lineage>
        <taxon>Bacteria</taxon>
        <taxon>Bacillati</taxon>
        <taxon>Bacillota</taxon>
        <taxon>Bacilli</taxon>
        <taxon>Bacillales</taxon>
        <taxon>Paenibacillaceae</taxon>
        <taxon>Cohnella</taxon>
    </lineage>
</organism>
<dbReference type="SUPFAM" id="SSF55729">
    <property type="entry name" value="Acyl-CoA N-acyltransferases (Nat)"/>
    <property type="match status" value="1"/>
</dbReference>
<dbReference type="EMBL" id="JBHSMH010000115">
    <property type="protein sequence ID" value="MFC5472111.1"/>
    <property type="molecule type" value="Genomic_DNA"/>
</dbReference>
<name>A0ABW0M5J2_9BACL</name>
<dbReference type="Pfam" id="PF00583">
    <property type="entry name" value="Acetyltransf_1"/>
    <property type="match status" value="1"/>
</dbReference>
<keyword evidence="2" id="KW-0012">Acyltransferase</keyword>
<dbReference type="PANTHER" id="PTHR43415">
    <property type="entry name" value="SPERMIDINE N(1)-ACETYLTRANSFERASE"/>
    <property type="match status" value="1"/>
</dbReference>
<protein>
    <submittedName>
        <fullName evidence="2">GNAT family N-acetyltransferase</fullName>
        <ecNumber evidence="2">2.3.-.-</ecNumber>
    </submittedName>
</protein>
<reference evidence="3" key="1">
    <citation type="journal article" date="2019" name="Int. J. Syst. Evol. Microbiol.">
        <title>The Global Catalogue of Microorganisms (GCM) 10K type strain sequencing project: providing services to taxonomists for standard genome sequencing and annotation.</title>
        <authorList>
            <consortium name="The Broad Institute Genomics Platform"/>
            <consortium name="The Broad Institute Genome Sequencing Center for Infectious Disease"/>
            <person name="Wu L."/>
            <person name="Ma J."/>
        </authorList>
    </citation>
    <scope>NUCLEOTIDE SEQUENCE [LARGE SCALE GENOMIC DNA]</scope>
    <source>
        <strain evidence="3">CCUG 57113</strain>
    </source>
</reference>
<keyword evidence="3" id="KW-1185">Reference proteome</keyword>
<dbReference type="PANTHER" id="PTHR43415:SF3">
    <property type="entry name" value="GNAT-FAMILY ACETYLTRANSFERASE"/>
    <property type="match status" value="1"/>
</dbReference>
<sequence length="169" mass="20210">MNSDRLIRTDYIQFRRTIIEDLDFVISTEQHPDNKPFIFSWTRDKHIETIKNEDNLHVIIEDKNKHKVGYIIISGLLNENKCIELTRITISEKGKGYGKESIKLIQDYIFTNLNAHRIWLDVKLNNNRAKHIYESAGFRVERIVRDIIKTEEEHESLIIMKILKEEYKR</sequence>
<dbReference type="Gene3D" id="3.40.630.30">
    <property type="match status" value="1"/>
</dbReference>
<evidence type="ECO:0000259" key="1">
    <source>
        <dbReference type="PROSITE" id="PS51186"/>
    </source>
</evidence>